<keyword evidence="3" id="KW-1003">Cell membrane</keyword>
<dbReference type="Pfam" id="PF25301">
    <property type="entry name" value="CUT_C"/>
    <property type="match status" value="1"/>
</dbReference>
<dbReference type="Proteomes" id="UP000038040">
    <property type="component" value="Unplaced"/>
</dbReference>
<reference evidence="14" key="1">
    <citation type="submission" date="2016-04" db="UniProtKB">
        <authorList>
            <consortium name="WormBaseParasite"/>
        </authorList>
    </citation>
    <scope>IDENTIFICATION</scope>
</reference>
<feature type="domain" description="ZP" evidence="10">
    <location>
        <begin position="289"/>
        <end position="540"/>
    </location>
</feature>
<dbReference type="STRING" id="318479.A0A158Q3Y7"/>
<dbReference type="Pfam" id="PF00042">
    <property type="entry name" value="Globin"/>
    <property type="match status" value="1"/>
</dbReference>
<dbReference type="GO" id="GO:0019825">
    <property type="term" value="F:oxygen binding"/>
    <property type="evidence" value="ECO:0007669"/>
    <property type="project" value="InterPro"/>
</dbReference>
<evidence type="ECO:0000313" key="14">
    <source>
        <dbReference type="WBParaSite" id="DME_0000356901-mRNA-1"/>
    </source>
</evidence>
<sequence>MKRRGDLPLVSVSFADEPASSTAFNRDVIEDINFPDLNCFSRKYATIKAPYLDENESQPSKSTRSQSPSDDLQSGLSENERRLTTCAQRRQSTMQVVQSLSGRRTSTTLVPLTSAQIHLVRALWRQVYMTKGPTVIGSTLFHRLFFKSLRTKDLFRRCSLPQQFANHDTFFKAHAKATGELIDQIVENLENLEKISDTLVNIGSMHAQLIGDELPRKLWNMVAETFIDCTLEWGDKRCRSETVRKAWALIIAFVIEKIKEGHTQALSHLIHRCHTDIIDNGIIGDPELECGIDGIAINMRTQYPFFGRLFVQDEVNNPNCRSIHNGDFQDGHLTTNLQFTLKFGECNMRRQRILNPRGIAYSFTFVISFHQIFITAIDRAFHIRCFFAESIRAIQASIDVNKLITQILDRHFPLPPCSYELREGHDGPLVRYAEVGDRITHVWHCEQVQIFIVMGYIYGLLVHSCYVDDGQGNRAEIVDDKGCAKDQLLLSNIEYDAQAITAYAETYVFKYADRVQLYFTCTLQLCLKTDGGCDDFTPPDCRNSKGHIFSRNMKQPSTETYATAEKHQVSIGKFIENPMKHYERLERPAGNYNGIPDQYVQPIKHDQPNHNEDEKTFFGPINSKSIVNKDIAMTTNLPFFINDHQLDKDSDLKLNETLDEIVIKQLRQIRSPTIQEINLATDLTAEILVLPLTKHSNGSFKKC</sequence>
<evidence type="ECO:0000313" key="12">
    <source>
        <dbReference type="Proteomes" id="UP000038040"/>
    </source>
</evidence>
<evidence type="ECO:0000256" key="7">
    <source>
        <dbReference type="ARBA" id="ARBA00023136"/>
    </source>
</evidence>
<keyword evidence="4" id="KW-0812">Transmembrane</keyword>
<keyword evidence="2" id="KW-0193">Cuticle</keyword>
<evidence type="ECO:0000256" key="6">
    <source>
        <dbReference type="ARBA" id="ARBA00022989"/>
    </source>
</evidence>
<feature type="region of interest" description="Disordered" evidence="8">
    <location>
        <begin position="51"/>
        <end position="78"/>
    </location>
</feature>
<evidence type="ECO:0000256" key="8">
    <source>
        <dbReference type="SAM" id="MobiDB-lite"/>
    </source>
</evidence>
<dbReference type="InterPro" id="IPR000971">
    <property type="entry name" value="Globin"/>
</dbReference>
<accession>A0A158Q3Y7</accession>
<evidence type="ECO:0000259" key="9">
    <source>
        <dbReference type="PROSITE" id="PS01033"/>
    </source>
</evidence>
<dbReference type="OrthoDB" id="6139674at2759"/>
<organism evidence="12 14">
    <name type="scientific">Dracunculus medinensis</name>
    <name type="common">Guinea worm</name>
    <dbReference type="NCBI Taxonomy" id="318479"/>
    <lineage>
        <taxon>Eukaryota</taxon>
        <taxon>Metazoa</taxon>
        <taxon>Ecdysozoa</taxon>
        <taxon>Nematoda</taxon>
        <taxon>Chromadorea</taxon>
        <taxon>Rhabditida</taxon>
        <taxon>Spirurina</taxon>
        <taxon>Dracunculoidea</taxon>
        <taxon>Dracunculidae</taxon>
        <taxon>Dracunculus</taxon>
    </lineage>
</organism>
<keyword evidence="13" id="KW-1185">Reference proteome</keyword>
<evidence type="ECO:0000313" key="11">
    <source>
        <dbReference type="EMBL" id="VDN57601.1"/>
    </source>
</evidence>
<keyword evidence="5" id="KW-0732">Signal</keyword>
<keyword evidence="6" id="KW-1133">Transmembrane helix</keyword>
<dbReference type="WBParaSite" id="DME_0000356901-mRNA-1">
    <property type="protein sequence ID" value="DME_0000356901-mRNA-1"/>
    <property type="gene ID" value="DME_0000356901"/>
</dbReference>
<name>A0A158Q3Y7_DRAME</name>
<dbReference type="InterPro" id="IPR051962">
    <property type="entry name" value="Cuticlin"/>
</dbReference>
<dbReference type="InterPro" id="IPR057475">
    <property type="entry name" value="CUT_C"/>
</dbReference>
<evidence type="ECO:0000256" key="1">
    <source>
        <dbReference type="ARBA" id="ARBA00004251"/>
    </source>
</evidence>
<evidence type="ECO:0000256" key="3">
    <source>
        <dbReference type="ARBA" id="ARBA00022475"/>
    </source>
</evidence>
<dbReference type="PROSITE" id="PS01033">
    <property type="entry name" value="GLOBIN"/>
    <property type="match status" value="1"/>
</dbReference>
<dbReference type="GO" id="GO:0005886">
    <property type="term" value="C:plasma membrane"/>
    <property type="evidence" value="ECO:0007669"/>
    <property type="project" value="UniProtKB-SubCell"/>
</dbReference>
<dbReference type="SMART" id="SM00241">
    <property type="entry name" value="ZP"/>
    <property type="match status" value="1"/>
</dbReference>
<dbReference type="SUPFAM" id="SSF46458">
    <property type="entry name" value="Globin-like"/>
    <property type="match status" value="1"/>
</dbReference>
<dbReference type="AlphaFoldDB" id="A0A158Q3Y7"/>
<feature type="domain" description="Globin" evidence="9">
    <location>
        <begin position="111"/>
        <end position="263"/>
    </location>
</feature>
<dbReference type="InterPro" id="IPR044399">
    <property type="entry name" value="Mb-like_M"/>
</dbReference>
<evidence type="ECO:0000313" key="13">
    <source>
        <dbReference type="Proteomes" id="UP000274756"/>
    </source>
</evidence>
<feature type="compositionally biased region" description="Polar residues" evidence="8">
    <location>
        <begin position="57"/>
        <end position="77"/>
    </location>
</feature>
<evidence type="ECO:0000259" key="10">
    <source>
        <dbReference type="PROSITE" id="PS51034"/>
    </source>
</evidence>
<dbReference type="PROSITE" id="PS51034">
    <property type="entry name" value="ZP_2"/>
    <property type="match status" value="1"/>
</dbReference>
<dbReference type="InterPro" id="IPR001507">
    <property type="entry name" value="ZP_dom"/>
</dbReference>
<dbReference type="PANTHER" id="PTHR22907">
    <property type="entry name" value="GH04558P"/>
    <property type="match status" value="1"/>
</dbReference>
<dbReference type="GO" id="GO:0042302">
    <property type="term" value="F:structural constituent of cuticle"/>
    <property type="evidence" value="ECO:0007669"/>
    <property type="project" value="UniProtKB-KW"/>
</dbReference>
<evidence type="ECO:0000256" key="4">
    <source>
        <dbReference type="ARBA" id="ARBA00022692"/>
    </source>
</evidence>
<proteinExistence type="predicted"/>
<dbReference type="CDD" id="cd01040">
    <property type="entry name" value="Mb-like"/>
    <property type="match status" value="1"/>
</dbReference>
<dbReference type="InterPro" id="IPR009050">
    <property type="entry name" value="Globin-like_sf"/>
</dbReference>
<dbReference type="Pfam" id="PF25057">
    <property type="entry name" value="CUT_N"/>
    <property type="match status" value="1"/>
</dbReference>
<dbReference type="InterPro" id="IPR012292">
    <property type="entry name" value="Globin/Proto"/>
</dbReference>
<dbReference type="EMBL" id="UYYG01001161">
    <property type="protein sequence ID" value="VDN57601.1"/>
    <property type="molecule type" value="Genomic_DNA"/>
</dbReference>
<dbReference type="GO" id="GO:0020037">
    <property type="term" value="F:heme binding"/>
    <property type="evidence" value="ECO:0007669"/>
    <property type="project" value="InterPro"/>
</dbReference>
<gene>
    <name evidence="11" type="ORF">DME_LOCUS7574</name>
</gene>
<comment type="subcellular location">
    <subcellularLocation>
        <location evidence="1">Cell membrane</location>
        <topology evidence="1">Single-pass type I membrane protein</topology>
    </subcellularLocation>
</comment>
<protein>
    <submittedName>
        <fullName evidence="14">GLOBIN domain-containing protein</fullName>
    </submittedName>
</protein>
<dbReference type="Gene3D" id="1.10.490.10">
    <property type="entry name" value="Globins"/>
    <property type="match status" value="1"/>
</dbReference>
<dbReference type="Proteomes" id="UP000274756">
    <property type="component" value="Unassembled WGS sequence"/>
</dbReference>
<dbReference type="InterPro" id="IPR056953">
    <property type="entry name" value="CUT_N"/>
</dbReference>
<evidence type="ECO:0000256" key="5">
    <source>
        <dbReference type="ARBA" id="ARBA00022729"/>
    </source>
</evidence>
<keyword evidence="7" id="KW-0472">Membrane</keyword>
<reference evidence="11 13" key="2">
    <citation type="submission" date="2018-11" db="EMBL/GenBank/DDBJ databases">
        <authorList>
            <consortium name="Pathogen Informatics"/>
        </authorList>
    </citation>
    <scope>NUCLEOTIDE SEQUENCE [LARGE SCALE GENOMIC DNA]</scope>
</reference>
<evidence type="ECO:0000256" key="2">
    <source>
        <dbReference type="ARBA" id="ARBA00022460"/>
    </source>
</evidence>
<dbReference type="PANTHER" id="PTHR22907:SF26">
    <property type="entry name" value="ZP DOMAIN-CONTAINING PROTEIN"/>
    <property type="match status" value="1"/>
</dbReference>